<evidence type="ECO:0000256" key="1">
    <source>
        <dbReference type="SAM" id="SignalP"/>
    </source>
</evidence>
<dbReference type="OrthoDB" id="5393976at2"/>
<keyword evidence="1" id="KW-0732">Signal</keyword>
<proteinExistence type="predicted"/>
<name>A0A1M6F8C2_MALRU</name>
<sequence>MRCQIVLFLFVITLLFGCEQQQATAPDRGKVYASPAYLQYFGEAPAPQQGYVFAHVGYLPLADDSAQVRPIPLFMFSENQQLDRILSQLFSERLLVAEQSKLRMPFAEGVRLTQLDQAGSTLIVSLELTRDVPSHLLAGIERATVESAVQFEEVDRVRILYSGEPSERQPVEGYRHQPLAITDVQLPLLLDAVGSWQPGEKEVEEVFFNFDRPVKVERFELKGEAGNPLEGDYYLGMFDMAVVLRPQQAELFQPGMTLHVDWQVEDRKGRKSKASSKLNLIGSQQ</sequence>
<feature type="signal peptide" evidence="1">
    <location>
        <begin position="1"/>
        <end position="23"/>
    </location>
</feature>
<feature type="chain" id="PRO_5012274343" description="Sporulation and spore germination" evidence="1">
    <location>
        <begin position="24"/>
        <end position="285"/>
    </location>
</feature>
<dbReference type="EMBL" id="FQZT01000003">
    <property type="protein sequence ID" value="SHI93923.1"/>
    <property type="molecule type" value="Genomic_DNA"/>
</dbReference>
<evidence type="ECO:0008006" key="4">
    <source>
        <dbReference type="Google" id="ProtNLM"/>
    </source>
</evidence>
<dbReference type="PROSITE" id="PS51257">
    <property type="entry name" value="PROKAR_LIPOPROTEIN"/>
    <property type="match status" value="1"/>
</dbReference>
<accession>A0A1M6F8C2</accession>
<dbReference type="Proteomes" id="UP000184171">
    <property type="component" value="Unassembled WGS sequence"/>
</dbReference>
<dbReference type="STRING" id="1122189.SAMN02745165_01188"/>
<evidence type="ECO:0000313" key="2">
    <source>
        <dbReference type="EMBL" id="SHI93923.1"/>
    </source>
</evidence>
<gene>
    <name evidence="2" type="ORF">SAMN02745165_01188</name>
</gene>
<reference evidence="2 3" key="1">
    <citation type="submission" date="2016-11" db="EMBL/GenBank/DDBJ databases">
        <authorList>
            <person name="Jaros S."/>
            <person name="Januszkiewicz K."/>
            <person name="Wedrychowicz H."/>
        </authorList>
    </citation>
    <scope>NUCLEOTIDE SEQUENCE [LARGE SCALE GENOMIC DNA]</scope>
    <source>
        <strain evidence="2 3">DSM 5091</strain>
    </source>
</reference>
<dbReference type="RefSeq" id="WP_072906741.1">
    <property type="nucleotide sequence ID" value="NZ_FQZT01000003.1"/>
</dbReference>
<evidence type="ECO:0000313" key="3">
    <source>
        <dbReference type="Proteomes" id="UP000184171"/>
    </source>
</evidence>
<keyword evidence="3" id="KW-1185">Reference proteome</keyword>
<protein>
    <recommendedName>
        <fullName evidence="4">Sporulation and spore germination</fullName>
    </recommendedName>
</protein>
<dbReference type="AlphaFoldDB" id="A0A1M6F8C2"/>
<organism evidence="2 3">
    <name type="scientific">Malonomonas rubra DSM 5091</name>
    <dbReference type="NCBI Taxonomy" id="1122189"/>
    <lineage>
        <taxon>Bacteria</taxon>
        <taxon>Pseudomonadati</taxon>
        <taxon>Thermodesulfobacteriota</taxon>
        <taxon>Desulfuromonadia</taxon>
        <taxon>Desulfuromonadales</taxon>
        <taxon>Geopsychrobacteraceae</taxon>
        <taxon>Malonomonas</taxon>
    </lineage>
</organism>